<evidence type="ECO:0000259" key="5">
    <source>
        <dbReference type="PROSITE" id="PS51352"/>
    </source>
</evidence>
<evidence type="ECO:0000256" key="3">
    <source>
        <dbReference type="ARBA" id="ARBA00022737"/>
    </source>
</evidence>
<protein>
    <recommendedName>
        <fullName evidence="5">Thioredoxin domain-containing protein</fullName>
    </recommendedName>
</protein>
<keyword evidence="2" id="KW-0732">Signal</keyword>
<dbReference type="EMBL" id="HBGA01090936">
    <property type="protein sequence ID" value="CAD9022916.1"/>
    <property type="molecule type" value="Transcribed_RNA"/>
</dbReference>
<evidence type="ECO:0000313" key="6">
    <source>
        <dbReference type="EMBL" id="CAD9022916.1"/>
    </source>
</evidence>
<name>A0A7S1IU21_9EUGL</name>
<gene>
    <name evidence="6" type="ORF">EGYM00392_LOCUS34038</name>
</gene>
<evidence type="ECO:0000256" key="2">
    <source>
        <dbReference type="ARBA" id="ARBA00022729"/>
    </source>
</evidence>
<dbReference type="NCBIfam" id="TIGR01126">
    <property type="entry name" value="pdi_dom"/>
    <property type="match status" value="1"/>
</dbReference>
<dbReference type="PANTHER" id="PTHR45672">
    <property type="entry name" value="PROTEIN DISULFIDE-ISOMERASE C17H9.14C-RELATED"/>
    <property type="match status" value="1"/>
</dbReference>
<dbReference type="Pfam" id="PF00085">
    <property type="entry name" value="Thioredoxin"/>
    <property type="match status" value="2"/>
</dbReference>
<dbReference type="GO" id="GO:0003756">
    <property type="term" value="F:protein disulfide isomerase activity"/>
    <property type="evidence" value="ECO:0007669"/>
    <property type="project" value="InterPro"/>
</dbReference>
<dbReference type="Gene3D" id="3.40.30.10">
    <property type="entry name" value="Glutaredoxin"/>
    <property type="match status" value="2"/>
</dbReference>
<accession>A0A7S1IU21</accession>
<feature type="domain" description="Thioredoxin" evidence="5">
    <location>
        <begin position="127"/>
        <end position="250"/>
    </location>
</feature>
<evidence type="ECO:0000256" key="4">
    <source>
        <dbReference type="RuleBase" id="RU004208"/>
    </source>
</evidence>
<dbReference type="GO" id="GO:0005783">
    <property type="term" value="C:endoplasmic reticulum"/>
    <property type="evidence" value="ECO:0007669"/>
    <property type="project" value="TreeGrafter"/>
</dbReference>
<dbReference type="InterPro" id="IPR017937">
    <property type="entry name" value="Thioredoxin_CS"/>
</dbReference>
<sequence>MAQDPSGSLLGVTDLTVGNFYEQVGGDNHFLVEFYAPWCGWCKKLVPTWTELGQVAHNANTNVKIGKFDAVQEGGQTITGPLGVKGFPTIMLFKANNKDPIKFDKARTTESFVSFVAEHTGVDMKTGAQSEATPETIATPTTGQVVKLNPNNFDAVVMDPTKDVFVKFFAPWCGHCVRMAPAWEDLAKQETSVVIAELDASEHSSVGGRFGVRGFPTLKFFSKHDKSGGMQYKGARDLESMKAYIAQSASRS</sequence>
<dbReference type="PROSITE" id="PS00194">
    <property type="entry name" value="THIOREDOXIN_1"/>
    <property type="match status" value="2"/>
</dbReference>
<comment type="similarity">
    <text evidence="1 4">Belongs to the protein disulfide isomerase family.</text>
</comment>
<dbReference type="InterPro" id="IPR051063">
    <property type="entry name" value="PDI"/>
</dbReference>
<proteinExistence type="inferred from homology"/>
<dbReference type="PRINTS" id="PR00421">
    <property type="entry name" value="THIOREDOXIN"/>
</dbReference>
<dbReference type="InterPro" id="IPR005788">
    <property type="entry name" value="PDI_thioredoxin-like_dom"/>
</dbReference>
<dbReference type="InterPro" id="IPR036249">
    <property type="entry name" value="Thioredoxin-like_sf"/>
</dbReference>
<dbReference type="InterPro" id="IPR013766">
    <property type="entry name" value="Thioredoxin_domain"/>
</dbReference>
<dbReference type="PANTHER" id="PTHR45672:SF16">
    <property type="entry name" value="DISULFIDE ISOMERASE, PUTATIVE-RELATED"/>
    <property type="match status" value="1"/>
</dbReference>
<organism evidence="6">
    <name type="scientific">Eutreptiella gymnastica</name>
    <dbReference type="NCBI Taxonomy" id="73025"/>
    <lineage>
        <taxon>Eukaryota</taxon>
        <taxon>Discoba</taxon>
        <taxon>Euglenozoa</taxon>
        <taxon>Euglenida</taxon>
        <taxon>Spirocuta</taxon>
        <taxon>Euglenophyceae</taxon>
        <taxon>Eutreptiales</taxon>
        <taxon>Eutreptiaceae</taxon>
        <taxon>Eutreptiella</taxon>
    </lineage>
</organism>
<reference evidence="6" key="1">
    <citation type="submission" date="2021-01" db="EMBL/GenBank/DDBJ databases">
        <authorList>
            <person name="Corre E."/>
            <person name="Pelletier E."/>
            <person name="Niang G."/>
            <person name="Scheremetjew M."/>
            <person name="Finn R."/>
            <person name="Kale V."/>
            <person name="Holt S."/>
            <person name="Cochrane G."/>
            <person name="Meng A."/>
            <person name="Brown T."/>
            <person name="Cohen L."/>
        </authorList>
    </citation>
    <scope>NUCLEOTIDE SEQUENCE</scope>
    <source>
        <strain evidence="6">NIES-381</strain>
    </source>
</reference>
<dbReference type="SUPFAM" id="SSF52833">
    <property type="entry name" value="Thioredoxin-like"/>
    <property type="match status" value="2"/>
</dbReference>
<dbReference type="GO" id="GO:0006457">
    <property type="term" value="P:protein folding"/>
    <property type="evidence" value="ECO:0007669"/>
    <property type="project" value="TreeGrafter"/>
</dbReference>
<feature type="domain" description="Thioredoxin" evidence="5">
    <location>
        <begin position="1"/>
        <end position="121"/>
    </location>
</feature>
<evidence type="ECO:0000256" key="1">
    <source>
        <dbReference type="ARBA" id="ARBA00006347"/>
    </source>
</evidence>
<dbReference type="PROSITE" id="PS51352">
    <property type="entry name" value="THIOREDOXIN_2"/>
    <property type="match status" value="2"/>
</dbReference>
<keyword evidence="3" id="KW-0677">Repeat</keyword>
<dbReference type="CDD" id="cd02961">
    <property type="entry name" value="PDI_a_family"/>
    <property type="match status" value="1"/>
</dbReference>
<dbReference type="AlphaFoldDB" id="A0A7S1IU21"/>